<dbReference type="RefSeq" id="WP_154518948.1">
    <property type="nucleotide sequence ID" value="NZ_VUMT01000008.1"/>
</dbReference>
<name>A0A6L5XXQ4_9FIRM</name>
<feature type="chain" id="PRO_5038481130" evidence="1">
    <location>
        <begin position="22"/>
        <end position="213"/>
    </location>
</feature>
<protein>
    <submittedName>
        <fullName evidence="2">Uncharacterized protein</fullName>
    </submittedName>
</protein>
<keyword evidence="1" id="KW-0732">Signal</keyword>
<evidence type="ECO:0000256" key="1">
    <source>
        <dbReference type="SAM" id="SignalP"/>
    </source>
</evidence>
<dbReference type="EMBL" id="VUMT01000008">
    <property type="protein sequence ID" value="MSS63545.1"/>
    <property type="molecule type" value="Genomic_DNA"/>
</dbReference>
<sequence length="213" mass="24284">MKKRIFCMFLSFILMISVCQGTNVSYAKIAAKTNVTKTFQDKKMVKQLINNFAYWNGIVMTRKEKEKIGKLNEYSKICVAAFNSECKNGESEAIIKKTSLEKNFKDIFGKSINYSKIPTNTKNLKFIDKLVYKKADGSIAIVLGDWGTAYPTIGINKIYNLGNQKYSVECTCYLYDDETKSKTKIGTMSYQIKKQSNAKHKYVVTEAIIKTIK</sequence>
<evidence type="ECO:0000313" key="2">
    <source>
        <dbReference type="EMBL" id="MSS63545.1"/>
    </source>
</evidence>
<keyword evidence="3" id="KW-1185">Reference proteome</keyword>
<reference evidence="2 3" key="1">
    <citation type="submission" date="2019-08" db="EMBL/GenBank/DDBJ databases">
        <title>In-depth cultivation of the pig gut microbiome towards novel bacterial diversity and tailored functional studies.</title>
        <authorList>
            <person name="Wylensek D."/>
            <person name="Hitch T.C.A."/>
            <person name="Clavel T."/>
        </authorList>
    </citation>
    <scope>NUCLEOTIDE SEQUENCE [LARGE SCALE GENOMIC DNA]</scope>
    <source>
        <strain evidence="2 3">WCA-693-APC-MOT-I</strain>
    </source>
</reference>
<organism evidence="2 3">
    <name type="scientific">Velocimicrobium porci</name>
    <dbReference type="NCBI Taxonomy" id="2606634"/>
    <lineage>
        <taxon>Bacteria</taxon>
        <taxon>Bacillati</taxon>
        <taxon>Bacillota</taxon>
        <taxon>Clostridia</taxon>
        <taxon>Lachnospirales</taxon>
        <taxon>Lachnospiraceae</taxon>
        <taxon>Velocimicrobium</taxon>
    </lineage>
</organism>
<proteinExistence type="predicted"/>
<accession>A0A6L5XXQ4</accession>
<feature type="signal peptide" evidence="1">
    <location>
        <begin position="1"/>
        <end position="21"/>
    </location>
</feature>
<dbReference type="Proteomes" id="UP000482209">
    <property type="component" value="Unassembled WGS sequence"/>
</dbReference>
<dbReference type="AlphaFoldDB" id="A0A6L5XXQ4"/>
<gene>
    <name evidence="2" type="ORF">FYJ58_06595</name>
</gene>
<comment type="caution">
    <text evidence="2">The sequence shown here is derived from an EMBL/GenBank/DDBJ whole genome shotgun (WGS) entry which is preliminary data.</text>
</comment>
<evidence type="ECO:0000313" key="3">
    <source>
        <dbReference type="Proteomes" id="UP000482209"/>
    </source>
</evidence>